<keyword evidence="3" id="KW-1185">Reference proteome</keyword>
<sequence>MEAYVHESYSSKTTASWSSSSAVAVSQVAMFVLYNAIKTSQVTTYHETSTPSITPQSAGKQASSTNQTRA</sequence>
<dbReference type="EMBL" id="ML120450">
    <property type="protein sequence ID" value="RPA93561.1"/>
    <property type="molecule type" value="Genomic_DNA"/>
</dbReference>
<proteinExistence type="predicted"/>
<evidence type="ECO:0000313" key="3">
    <source>
        <dbReference type="Proteomes" id="UP000276215"/>
    </source>
</evidence>
<accession>A0A3N4JA82</accession>
<feature type="region of interest" description="Disordered" evidence="1">
    <location>
        <begin position="45"/>
        <end position="70"/>
    </location>
</feature>
<gene>
    <name evidence="2" type="ORF">L873DRAFT_1815752</name>
</gene>
<organism evidence="2 3">
    <name type="scientific">Choiromyces venosus 120613-1</name>
    <dbReference type="NCBI Taxonomy" id="1336337"/>
    <lineage>
        <taxon>Eukaryota</taxon>
        <taxon>Fungi</taxon>
        <taxon>Dikarya</taxon>
        <taxon>Ascomycota</taxon>
        <taxon>Pezizomycotina</taxon>
        <taxon>Pezizomycetes</taxon>
        <taxon>Pezizales</taxon>
        <taxon>Tuberaceae</taxon>
        <taxon>Choiromyces</taxon>
    </lineage>
</organism>
<name>A0A3N4JA82_9PEZI</name>
<evidence type="ECO:0000313" key="2">
    <source>
        <dbReference type="EMBL" id="RPA93561.1"/>
    </source>
</evidence>
<dbReference type="AlphaFoldDB" id="A0A3N4JA82"/>
<evidence type="ECO:0000256" key="1">
    <source>
        <dbReference type="SAM" id="MobiDB-lite"/>
    </source>
</evidence>
<dbReference type="Proteomes" id="UP000276215">
    <property type="component" value="Unassembled WGS sequence"/>
</dbReference>
<protein>
    <submittedName>
        <fullName evidence="2">Uncharacterized protein</fullName>
    </submittedName>
</protein>
<reference evidence="2 3" key="1">
    <citation type="journal article" date="2018" name="Nat. Ecol. Evol.">
        <title>Pezizomycetes genomes reveal the molecular basis of ectomycorrhizal truffle lifestyle.</title>
        <authorList>
            <person name="Murat C."/>
            <person name="Payen T."/>
            <person name="Noel B."/>
            <person name="Kuo A."/>
            <person name="Morin E."/>
            <person name="Chen J."/>
            <person name="Kohler A."/>
            <person name="Krizsan K."/>
            <person name="Balestrini R."/>
            <person name="Da Silva C."/>
            <person name="Montanini B."/>
            <person name="Hainaut M."/>
            <person name="Levati E."/>
            <person name="Barry K.W."/>
            <person name="Belfiori B."/>
            <person name="Cichocki N."/>
            <person name="Clum A."/>
            <person name="Dockter R.B."/>
            <person name="Fauchery L."/>
            <person name="Guy J."/>
            <person name="Iotti M."/>
            <person name="Le Tacon F."/>
            <person name="Lindquist E.A."/>
            <person name="Lipzen A."/>
            <person name="Malagnac F."/>
            <person name="Mello A."/>
            <person name="Molinier V."/>
            <person name="Miyauchi S."/>
            <person name="Poulain J."/>
            <person name="Riccioni C."/>
            <person name="Rubini A."/>
            <person name="Sitrit Y."/>
            <person name="Splivallo R."/>
            <person name="Traeger S."/>
            <person name="Wang M."/>
            <person name="Zifcakova L."/>
            <person name="Wipf D."/>
            <person name="Zambonelli A."/>
            <person name="Paolocci F."/>
            <person name="Nowrousian M."/>
            <person name="Ottonello S."/>
            <person name="Baldrian P."/>
            <person name="Spatafora J.W."/>
            <person name="Henrissat B."/>
            <person name="Nagy L.G."/>
            <person name="Aury J.M."/>
            <person name="Wincker P."/>
            <person name="Grigoriev I.V."/>
            <person name="Bonfante P."/>
            <person name="Martin F.M."/>
        </authorList>
    </citation>
    <scope>NUCLEOTIDE SEQUENCE [LARGE SCALE GENOMIC DNA]</scope>
    <source>
        <strain evidence="2 3">120613-1</strain>
    </source>
</reference>